<gene>
    <name evidence="1" type="ORF">AWC38_SpisGene16593</name>
</gene>
<evidence type="ECO:0000313" key="2">
    <source>
        <dbReference type="Proteomes" id="UP000225706"/>
    </source>
</evidence>
<name>A0A2B4RRX1_STYPI</name>
<protein>
    <submittedName>
        <fullName evidence="1">Uncharacterized protein</fullName>
    </submittedName>
</protein>
<comment type="caution">
    <text evidence="1">The sequence shown here is derived from an EMBL/GenBank/DDBJ whole genome shotgun (WGS) entry which is preliminary data.</text>
</comment>
<keyword evidence="2" id="KW-1185">Reference proteome</keyword>
<reference evidence="2" key="1">
    <citation type="journal article" date="2017" name="bioRxiv">
        <title>Comparative analysis of the genomes of Stylophora pistillata and Acropora digitifera provides evidence for extensive differences between species of corals.</title>
        <authorList>
            <person name="Voolstra C.R."/>
            <person name="Li Y."/>
            <person name="Liew Y.J."/>
            <person name="Baumgarten S."/>
            <person name="Zoccola D."/>
            <person name="Flot J.-F."/>
            <person name="Tambutte S."/>
            <person name="Allemand D."/>
            <person name="Aranda M."/>
        </authorList>
    </citation>
    <scope>NUCLEOTIDE SEQUENCE [LARGE SCALE GENOMIC DNA]</scope>
</reference>
<evidence type="ECO:0000313" key="1">
    <source>
        <dbReference type="EMBL" id="PFX19005.1"/>
    </source>
</evidence>
<dbReference type="OrthoDB" id="5957549at2759"/>
<accession>A0A2B4RRX1</accession>
<dbReference type="EMBL" id="LSMT01000381">
    <property type="protein sequence ID" value="PFX19005.1"/>
    <property type="molecule type" value="Genomic_DNA"/>
</dbReference>
<sequence length="253" mass="29111">MVRHLAFNSFPWIQSSSDIYPSDPFHSRIFGSVQFAGEMIEAYDSEIPPSRTDFERSFKDCIMIVSNLIGQMDPEHNLSGLLGSRLDRFMKEALTAVVEHNCKLHLEVSDVSDLGLVGIREVRGPLEPNSECYLVKSGNVQFFFSSDDEKELKEAALFTPDLLRVIRLILEAFERHPRIQLFLKFQAKETFFITGPDGEILSGSRNLVSSYHMWMFETTFPLSWKVADIDKYVHWRSPKYKSPFSLFTALIQK</sequence>
<dbReference type="Proteomes" id="UP000225706">
    <property type="component" value="Unassembled WGS sequence"/>
</dbReference>
<proteinExistence type="predicted"/>
<dbReference type="AlphaFoldDB" id="A0A2B4RRX1"/>
<organism evidence="1 2">
    <name type="scientific">Stylophora pistillata</name>
    <name type="common">Smooth cauliflower coral</name>
    <dbReference type="NCBI Taxonomy" id="50429"/>
    <lineage>
        <taxon>Eukaryota</taxon>
        <taxon>Metazoa</taxon>
        <taxon>Cnidaria</taxon>
        <taxon>Anthozoa</taxon>
        <taxon>Hexacorallia</taxon>
        <taxon>Scleractinia</taxon>
        <taxon>Astrocoeniina</taxon>
        <taxon>Pocilloporidae</taxon>
        <taxon>Stylophora</taxon>
    </lineage>
</organism>